<evidence type="ECO:0000313" key="1">
    <source>
        <dbReference type="EMBL" id="CAF1515636.1"/>
    </source>
</evidence>
<dbReference type="EMBL" id="CAJNOT010008162">
    <property type="protein sequence ID" value="CAF1515636.1"/>
    <property type="molecule type" value="Genomic_DNA"/>
</dbReference>
<accession>A0A815UGM8</accession>
<protein>
    <submittedName>
        <fullName evidence="1">Uncharacterized protein</fullName>
    </submittedName>
</protein>
<dbReference type="Proteomes" id="UP000663864">
    <property type="component" value="Unassembled WGS sequence"/>
</dbReference>
<evidence type="ECO:0000313" key="2">
    <source>
        <dbReference type="Proteomes" id="UP000663864"/>
    </source>
</evidence>
<reference evidence="1" key="1">
    <citation type="submission" date="2021-02" db="EMBL/GenBank/DDBJ databases">
        <authorList>
            <person name="Nowell W R."/>
        </authorList>
    </citation>
    <scope>NUCLEOTIDE SEQUENCE</scope>
</reference>
<gene>
    <name evidence="1" type="ORF">ZHD862_LOCUS38132</name>
</gene>
<name>A0A815UGM8_9BILA</name>
<proteinExistence type="predicted"/>
<organism evidence="1 2">
    <name type="scientific">Rotaria sordida</name>
    <dbReference type="NCBI Taxonomy" id="392033"/>
    <lineage>
        <taxon>Eukaryota</taxon>
        <taxon>Metazoa</taxon>
        <taxon>Spiralia</taxon>
        <taxon>Gnathifera</taxon>
        <taxon>Rotifera</taxon>
        <taxon>Eurotatoria</taxon>
        <taxon>Bdelloidea</taxon>
        <taxon>Philodinida</taxon>
        <taxon>Philodinidae</taxon>
        <taxon>Rotaria</taxon>
    </lineage>
</organism>
<comment type="caution">
    <text evidence="1">The sequence shown here is derived from an EMBL/GenBank/DDBJ whole genome shotgun (WGS) entry which is preliminary data.</text>
</comment>
<feature type="non-terminal residue" evidence="1">
    <location>
        <position position="1"/>
    </location>
</feature>
<sequence>GFFTHEVSSIIPWKPIITTYKKTFNTLPMQH</sequence>
<dbReference type="AlphaFoldDB" id="A0A815UGM8"/>